<dbReference type="KEGG" id="bse:Bsel_2516"/>
<accession>D6XX41</accession>
<keyword evidence="3" id="KW-1185">Reference proteome</keyword>
<evidence type="ECO:0008006" key="4">
    <source>
        <dbReference type="Google" id="ProtNLM"/>
    </source>
</evidence>
<dbReference type="HOGENOM" id="CLU_1159274_0_0_9"/>
<dbReference type="AlphaFoldDB" id="D6XX41"/>
<protein>
    <recommendedName>
        <fullName evidence="4">Lipoprotein</fullName>
    </recommendedName>
</protein>
<evidence type="ECO:0000256" key="1">
    <source>
        <dbReference type="SAM" id="MobiDB-lite"/>
    </source>
</evidence>
<feature type="region of interest" description="Disordered" evidence="1">
    <location>
        <begin position="21"/>
        <end position="41"/>
    </location>
</feature>
<dbReference type="EMBL" id="CP001791">
    <property type="protein sequence ID" value="ADI00018.1"/>
    <property type="molecule type" value="Genomic_DNA"/>
</dbReference>
<proteinExistence type="predicted"/>
<evidence type="ECO:0000313" key="2">
    <source>
        <dbReference type="EMBL" id="ADI00018.1"/>
    </source>
</evidence>
<feature type="compositionally biased region" description="Acidic residues" evidence="1">
    <location>
        <begin position="21"/>
        <end position="32"/>
    </location>
</feature>
<dbReference type="OrthoDB" id="6168952at2"/>
<dbReference type="STRING" id="439292.Bsel_2516"/>
<sequence>MKRFAGFVPLSLLILTGCAGDNEDNQANEADQDTQSSEEAALEEEIALLEAELEDVEAERNELLDQVADLEQELGEMADGEETGEEAPSPFADDWTPHGDRFYDQVWMYQEQTELEADAGFERESLDWRDAFGEASETFNETHGDLATAESLLYTWLGERNMLEHPDSFDELTVRMNHQEDNLAEAVVLKWGLRDDAIAGEDFRLTLEEIDGSWEIADIEVRVHCRRGTTEMDGEVLCQ</sequence>
<evidence type="ECO:0000313" key="3">
    <source>
        <dbReference type="Proteomes" id="UP000000271"/>
    </source>
</evidence>
<gene>
    <name evidence="2" type="ordered locus">Bsel_2516</name>
</gene>
<dbReference type="Proteomes" id="UP000000271">
    <property type="component" value="Chromosome"/>
</dbReference>
<reference evidence="2" key="1">
    <citation type="submission" date="2009-10" db="EMBL/GenBank/DDBJ databases">
        <title>Complete sequence of Bacillus selenitireducens MLS10.</title>
        <authorList>
            <consortium name="US DOE Joint Genome Institute"/>
            <person name="Lucas S."/>
            <person name="Copeland A."/>
            <person name="Lapidus A."/>
            <person name="Glavina del Rio T."/>
            <person name="Dalin E."/>
            <person name="Tice H."/>
            <person name="Bruce D."/>
            <person name="Goodwin L."/>
            <person name="Pitluck S."/>
            <person name="Sims D."/>
            <person name="Brettin T."/>
            <person name="Detter J.C."/>
            <person name="Han C."/>
            <person name="Larimer F."/>
            <person name="Land M."/>
            <person name="Hauser L."/>
            <person name="Kyrpides N."/>
            <person name="Ovchinnikova G."/>
            <person name="Stolz J."/>
        </authorList>
    </citation>
    <scope>NUCLEOTIDE SEQUENCE [LARGE SCALE GENOMIC DNA]</scope>
    <source>
        <strain evidence="2">MLS10</strain>
    </source>
</reference>
<name>D6XX41_BACIE</name>
<dbReference type="RefSeq" id="WP_013173439.1">
    <property type="nucleotide sequence ID" value="NC_014219.1"/>
</dbReference>
<dbReference type="PROSITE" id="PS51257">
    <property type="entry name" value="PROKAR_LIPOPROTEIN"/>
    <property type="match status" value="1"/>
</dbReference>
<organism evidence="2 3">
    <name type="scientific">Bacillus selenitireducens (strain ATCC 700615 / DSM 15326 / MLS10)</name>
    <dbReference type="NCBI Taxonomy" id="439292"/>
    <lineage>
        <taxon>Bacteria</taxon>
        <taxon>Bacillati</taxon>
        <taxon>Bacillota</taxon>
        <taxon>Bacilli</taxon>
        <taxon>Bacillales</taxon>
        <taxon>Bacillaceae</taxon>
        <taxon>Salisediminibacterium</taxon>
    </lineage>
</organism>